<keyword evidence="6" id="KW-1003">Cell membrane</keyword>
<comment type="cofactor">
    <cofactor evidence="2">
        <name>Mn(2+)</name>
        <dbReference type="ChEBI" id="CHEBI:29035"/>
    </cofactor>
</comment>
<dbReference type="Proteomes" id="UP000651050">
    <property type="component" value="Unassembled WGS sequence"/>
</dbReference>
<dbReference type="GO" id="GO:0005524">
    <property type="term" value="F:ATP binding"/>
    <property type="evidence" value="ECO:0007669"/>
    <property type="project" value="UniProtKB-KW"/>
</dbReference>
<keyword evidence="18" id="KW-0464">Manganese</keyword>
<feature type="domain" description="HAMP" evidence="24">
    <location>
        <begin position="211"/>
        <end position="263"/>
    </location>
</feature>
<organism evidence="25 26">
    <name type="scientific">Caenimonas aquaedulcis</name>
    <dbReference type="NCBI Taxonomy" id="2793270"/>
    <lineage>
        <taxon>Bacteria</taxon>
        <taxon>Pseudomonadati</taxon>
        <taxon>Pseudomonadota</taxon>
        <taxon>Betaproteobacteria</taxon>
        <taxon>Burkholderiales</taxon>
        <taxon>Comamonadaceae</taxon>
        <taxon>Caenimonas</taxon>
    </lineage>
</organism>
<evidence type="ECO:0000256" key="22">
    <source>
        <dbReference type="SAM" id="Phobius"/>
    </source>
</evidence>
<evidence type="ECO:0000256" key="7">
    <source>
        <dbReference type="ARBA" id="ARBA00022553"/>
    </source>
</evidence>
<dbReference type="InterPro" id="IPR005467">
    <property type="entry name" value="His_kinase_dom"/>
</dbReference>
<dbReference type="RefSeq" id="WP_196986765.1">
    <property type="nucleotide sequence ID" value="NZ_JADWYS010000001.1"/>
</dbReference>
<dbReference type="PANTHER" id="PTHR44936:SF9">
    <property type="entry name" value="SENSOR PROTEIN CREC"/>
    <property type="match status" value="1"/>
</dbReference>
<dbReference type="InterPro" id="IPR003661">
    <property type="entry name" value="HisK_dim/P_dom"/>
</dbReference>
<keyword evidence="16" id="KW-0346">Stress response</keyword>
<dbReference type="PRINTS" id="PR00344">
    <property type="entry name" value="BCTRLSENSOR"/>
</dbReference>
<evidence type="ECO:0000256" key="14">
    <source>
        <dbReference type="ARBA" id="ARBA00022912"/>
    </source>
</evidence>
<dbReference type="PROSITE" id="PS50885">
    <property type="entry name" value="HAMP"/>
    <property type="match status" value="1"/>
</dbReference>
<comment type="cofactor">
    <cofactor evidence="3">
        <name>Mg(2+)</name>
        <dbReference type="ChEBI" id="CHEBI:18420"/>
    </cofactor>
</comment>
<dbReference type="GO" id="GO:0000155">
    <property type="term" value="F:phosphorelay sensor kinase activity"/>
    <property type="evidence" value="ECO:0007669"/>
    <property type="project" value="InterPro"/>
</dbReference>
<comment type="catalytic activity">
    <reaction evidence="1">
        <text>ATP + protein L-histidine = ADP + protein N-phospho-L-histidine.</text>
        <dbReference type="EC" id="2.7.13.3"/>
    </reaction>
</comment>
<dbReference type="InterPro" id="IPR004358">
    <property type="entry name" value="Sig_transdc_His_kin-like_C"/>
</dbReference>
<dbReference type="SUPFAM" id="SSF158472">
    <property type="entry name" value="HAMP domain-like"/>
    <property type="match status" value="1"/>
</dbReference>
<evidence type="ECO:0000256" key="15">
    <source>
        <dbReference type="ARBA" id="ARBA00023012"/>
    </source>
</evidence>
<evidence type="ECO:0000256" key="13">
    <source>
        <dbReference type="ARBA" id="ARBA00022842"/>
    </source>
</evidence>
<name>A0A931H5R1_9BURK</name>
<gene>
    <name evidence="25" type="ORF">I5803_12990</name>
</gene>
<dbReference type="InterPro" id="IPR003594">
    <property type="entry name" value="HATPase_dom"/>
</dbReference>
<dbReference type="GO" id="GO:0005886">
    <property type="term" value="C:plasma membrane"/>
    <property type="evidence" value="ECO:0007669"/>
    <property type="project" value="UniProtKB-SubCell"/>
</dbReference>
<dbReference type="InterPro" id="IPR036097">
    <property type="entry name" value="HisK_dim/P_sf"/>
</dbReference>
<evidence type="ECO:0000259" key="24">
    <source>
        <dbReference type="PROSITE" id="PS50885"/>
    </source>
</evidence>
<feature type="transmembrane region" description="Helical" evidence="22">
    <location>
        <begin position="190"/>
        <end position="210"/>
    </location>
</feature>
<keyword evidence="14" id="KW-0904">Protein phosphatase</keyword>
<keyword evidence="10" id="KW-0418">Kinase</keyword>
<dbReference type="GO" id="GO:0004721">
    <property type="term" value="F:phosphoprotein phosphatase activity"/>
    <property type="evidence" value="ECO:0007669"/>
    <property type="project" value="UniProtKB-KW"/>
</dbReference>
<keyword evidence="7" id="KW-0597">Phosphoprotein</keyword>
<dbReference type="EMBL" id="JADWYS010000001">
    <property type="protein sequence ID" value="MBG9388943.1"/>
    <property type="molecule type" value="Genomic_DNA"/>
</dbReference>
<evidence type="ECO:0000256" key="16">
    <source>
        <dbReference type="ARBA" id="ARBA00023016"/>
    </source>
</evidence>
<dbReference type="EC" id="2.7.13.3" evidence="5"/>
<protein>
    <recommendedName>
        <fullName evidence="19">Signal transduction histidine-protein kinase/phosphatase MprB</fullName>
        <ecNumber evidence="5">2.7.13.3</ecNumber>
    </recommendedName>
    <alternativeName>
        <fullName evidence="20">Mycobacterial persistence regulator B</fullName>
    </alternativeName>
</protein>
<evidence type="ECO:0000256" key="10">
    <source>
        <dbReference type="ARBA" id="ARBA00022777"/>
    </source>
</evidence>
<keyword evidence="26" id="KW-1185">Reference proteome</keyword>
<evidence type="ECO:0000256" key="18">
    <source>
        <dbReference type="ARBA" id="ARBA00023211"/>
    </source>
</evidence>
<evidence type="ECO:0000256" key="12">
    <source>
        <dbReference type="ARBA" id="ARBA00022840"/>
    </source>
</evidence>
<keyword evidence="13" id="KW-0460">Magnesium</keyword>
<dbReference type="SMART" id="SM00304">
    <property type="entry name" value="HAMP"/>
    <property type="match status" value="1"/>
</dbReference>
<evidence type="ECO:0000256" key="3">
    <source>
        <dbReference type="ARBA" id="ARBA00001946"/>
    </source>
</evidence>
<evidence type="ECO:0000256" key="19">
    <source>
        <dbReference type="ARBA" id="ARBA00040454"/>
    </source>
</evidence>
<evidence type="ECO:0000313" key="26">
    <source>
        <dbReference type="Proteomes" id="UP000651050"/>
    </source>
</evidence>
<keyword evidence="12" id="KW-0067">ATP-binding</keyword>
<dbReference type="CDD" id="cd00082">
    <property type="entry name" value="HisKA"/>
    <property type="match status" value="1"/>
</dbReference>
<dbReference type="Gene3D" id="1.10.287.130">
    <property type="match status" value="1"/>
</dbReference>
<dbReference type="Pfam" id="PF00672">
    <property type="entry name" value="HAMP"/>
    <property type="match status" value="1"/>
</dbReference>
<keyword evidence="9" id="KW-0547">Nucleotide-binding</keyword>
<evidence type="ECO:0000256" key="11">
    <source>
        <dbReference type="ARBA" id="ARBA00022801"/>
    </source>
</evidence>
<evidence type="ECO:0000256" key="17">
    <source>
        <dbReference type="ARBA" id="ARBA00023026"/>
    </source>
</evidence>
<proteinExistence type="predicted"/>
<comment type="subcellular location">
    <subcellularLocation>
        <location evidence="4">Cell membrane</location>
        <topology evidence="4">Multi-pass membrane protein</topology>
    </subcellularLocation>
</comment>
<sequence length="497" mass="53681">MPPLTLQRKLFLAFAALAAALLLLFAGSSWFGLQRGMGQYVAEIELSRLDWLARGLVEDYARQGSWQFLRDDPEAWREAQMSAFRSFRGAMRPGRGPFRGEGPPPGPPPGEGRLPHGVPPGERPGGLFNRLALFDAAGTTRIAGPGIALDSAVKMTLQHEGRTVGVLALAPLSGMQTDADRAFVEQQSNFVLTAGAVGLSLALLLSWLLARRWLRPLEQLREGAQAIAQGRFDTQLPVQGHDELASLTGSFNDMARQLSAAESSRQRWLSDVAHELRTPLAAMRAEIEALQDGVRTFDDATAQRLHRQVMRLGSLVNDLRLTLDTDYSSPPASRTAVQPVQLLAEALEDMRERFAQAGLRVDAAEVASMAAADGPRVRGDASRLQQVFVNLLENSLRYTGEGGVLQVRVSVDGAGAKREFLFCFDDSAPGPDAQDLPRLFERFYRGEASRSRASGGSGLGLAICKSIVEAHGGSITAQHSALGGLQVCLRLPVEDAA</sequence>
<dbReference type="SUPFAM" id="SSF55874">
    <property type="entry name" value="ATPase domain of HSP90 chaperone/DNA topoisomerase II/histidine kinase"/>
    <property type="match status" value="1"/>
</dbReference>
<keyword evidence="15" id="KW-0902">Two-component regulatory system</keyword>
<dbReference type="PROSITE" id="PS50109">
    <property type="entry name" value="HIS_KIN"/>
    <property type="match status" value="1"/>
</dbReference>
<evidence type="ECO:0000256" key="2">
    <source>
        <dbReference type="ARBA" id="ARBA00001936"/>
    </source>
</evidence>
<feature type="region of interest" description="Disordered" evidence="21">
    <location>
        <begin position="89"/>
        <end position="121"/>
    </location>
</feature>
<evidence type="ECO:0000256" key="21">
    <source>
        <dbReference type="SAM" id="MobiDB-lite"/>
    </source>
</evidence>
<evidence type="ECO:0000256" key="5">
    <source>
        <dbReference type="ARBA" id="ARBA00012438"/>
    </source>
</evidence>
<dbReference type="Pfam" id="PF00512">
    <property type="entry name" value="HisKA"/>
    <property type="match status" value="1"/>
</dbReference>
<keyword evidence="8" id="KW-0808">Transferase</keyword>
<dbReference type="SMART" id="SM00388">
    <property type="entry name" value="HisKA"/>
    <property type="match status" value="1"/>
</dbReference>
<evidence type="ECO:0000256" key="9">
    <source>
        <dbReference type="ARBA" id="ARBA00022741"/>
    </source>
</evidence>
<dbReference type="SUPFAM" id="SSF47384">
    <property type="entry name" value="Homodimeric domain of signal transducing histidine kinase"/>
    <property type="match status" value="1"/>
</dbReference>
<keyword evidence="11" id="KW-0378">Hydrolase</keyword>
<keyword evidence="22" id="KW-1133">Transmembrane helix</keyword>
<feature type="domain" description="Histidine kinase" evidence="23">
    <location>
        <begin position="271"/>
        <end position="495"/>
    </location>
</feature>
<evidence type="ECO:0000259" key="23">
    <source>
        <dbReference type="PROSITE" id="PS50109"/>
    </source>
</evidence>
<dbReference type="InterPro" id="IPR003660">
    <property type="entry name" value="HAMP_dom"/>
</dbReference>
<accession>A0A931H5R1</accession>
<evidence type="ECO:0000256" key="20">
    <source>
        <dbReference type="ARBA" id="ARBA00041776"/>
    </source>
</evidence>
<dbReference type="SMART" id="SM00387">
    <property type="entry name" value="HATPase_c"/>
    <property type="match status" value="1"/>
</dbReference>
<dbReference type="PANTHER" id="PTHR44936">
    <property type="entry name" value="SENSOR PROTEIN CREC"/>
    <property type="match status" value="1"/>
</dbReference>
<keyword evidence="22" id="KW-0812">Transmembrane</keyword>
<dbReference type="Gene3D" id="3.30.565.10">
    <property type="entry name" value="Histidine kinase-like ATPase, C-terminal domain"/>
    <property type="match status" value="1"/>
</dbReference>
<evidence type="ECO:0000256" key="6">
    <source>
        <dbReference type="ARBA" id="ARBA00022475"/>
    </source>
</evidence>
<dbReference type="Gene3D" id="6.10.340.10">
    <property type="match status" value="1"/>
</dbReference>
<dbReference type="InterPro" id="IPR050980">
    <property type="entry name" value="2C_sensor_his_kinase"/>
</dbReference>
<dbReference type="AlphaFoldDB" id="A0A931H5R1"/>
<evidence type="ECO:0000313" key="25">
    <source>
        <dbReference type="EMBL" id="MBG9388943.1"/>
    </source>
</evidence>
<dbReference type="Pfam" id="PF02518">
    <property type="entry name" value="HATPase_c"/>
    <property type="match status" value="1"/>
</dbReference>
<reference evidence="25" key="1">
    <citation type="submission" date="2020-11" db="EMBL/GenBank/DDBJ databases">
        <title>Bacterial whole genome sequence for Caenimonas sp. DR4.4.</title>
        <authorList>
            <person name="Le V."/>
            <person name="Ko S.-R."/>
            <person name="Ahn C.-Y."/>
            <person name="Oh H.-M."/>
        </authorList>
    </citation>
    <scope>NUCLEOTIDE SEQUENCE</scope>
    <source>
        <strain evidence="25">DR4.4</strain>
    </source>
</reference>
<dbReference type="CDD" id="cd06225">
    <property type="entry name" value="HAMP"/>
    <property type="match status" value="1"/>
</dbReference>
<keyword evidence="22" id="KW-0472">Membrane</keyword>
<evidence type="ECO:0000256" key="4">
    <source>
        <dbReference type="ARBA" id="ARBA00004651"/>
    </source>
</evidence>
<dbReference type="InterPro" id="IPR036890">
    <property type="entry name" value="HATPase_C_sf"/>
</dbReference>
<comment type="caution">
    <text evidence="25">The sequence shown here is derived from an EMBL/GenBank/DDBJ whole genome shotgun (WGS) entry which is preliminary data.</text>
</comment>
<evidence type="ECO:0000256" key="8">
    <source>
        <dbReference type="ARBA" id="ARBA00022679"/>
    </source>
</evidence>
<evidence type="ECO:0000256" key="1">
    <source>
        <dbReference type="ARBA" id="ARBA00000085"/>
    </source>
</evidence>
<keyword evidence="17" id="KW-0843">Virulence</keyword>